<dbReference type="PROSITE" id="PS50297">
    <property type="entry name" value="ANK_REP_REGION"/>
    <property type="match status" value="2"/>
</dbReference>
<feature type="transmembrane region" description="Helical" evidence="8">
    <location>
        <begin position="362"/>
        <end position="385"/>
    </location>
</feature>
<keyword evidence="11" id="KW-1185">Reference proteome</keyword>
<proteinExistence type="predicted"/>
<keyword evidence="6 8" id="KW-0472">Membrane</keyword>
<dbReference type="SUPFAM" id="SSF48403">
    <property type="entry name" value="Ankyrin repeat"/>
    <property type="match status" value="1"/>
</dbReference>
<keyword evidence="5 7" id="KW-0040">ANK repeat</keyword>
<evidence type="ECO:0000256" key="2">
    <source>
        <dbReference type="ARBA" id="ARBA00022692"/>
    </source>
</evidence>
<comment type="caution">
    <text evidence="10">The sequence shown here is derived from an EMBL/GenBank/DDBJ whole genome shotgun (WGS) entry which is preliminary data.</text>
</comment>
<feature type="domain" description="PGG" evidence="9">
    <location>
        <begin position="296"/>
        <end position="420"/>
    </location>
</feature>
<keyword evidence="2 8" id="KW-0812">Transmembrane</keyword>
<evidence type="ECO:0000256" key="7">
    <source>
        <dbReference type="PROSITE-ProRule" id="PRU00023"/>
    </source>
</evidence>
<protein>
    <submittedName>
        <fullName evidence="10">Ankyrin repeat-containing protein bda1</fullName>
    </submittedName>
</protein>
<feature type="transmembrane region" description="Helical" evidence="8">
    <location>
        <begin position="442"/>
        <end position="467"/>
    </location>
</feature>
<dbReference type="GO" id="GO:0005886">
    <property type="term" value="C:plasma membrane"/>
    <property type="evidence" value="ECO:0007669"/>
    <property type="project" value="TreeGrafter"/>
</dbReference>
<dbReference type="Gramene" id="rna-CFP56_73938">
    <property type="protein sequence ID" value="cds-POF23662.1"/>
    <property type="gene ID" value="gene-CFP56_73938"/>
</dbReference>
<dbReference type="Pfam" id="PF13962">
    <property type="entry name" value="PGG"/>
    <property type="match status" value="1"/>
</dbReference>
<dbReference type="PANTHER" id="PTHR24186">
    <property type="entry name" value="PROTEIN PHOSPHATASE 1 REGULATORY SUBUNIT"/>
    <property type="match status" value="1"/>
</dbReference>
<dbReference type="Gene3D" id="1.25.40.20">
    <property type="entry name" value="Ankyrin repeat-containing domain"/>
    <property type="match status" value="1"/>
</dbReference>
<evidence type="ECO:0000256" key="4">
    <source>
        <dbReference type="ARBA" id="ARBA00022989"/>
    </source>
</evidence>
<organism evidence="10 11">
    <name type="scientific">Quercus suber</name>
    <name type="common">Cork oak</name>
    <dbReference type="NCBI Taxonomy" id="58331"/>
    <lineage>
        <taxon>Eukaryota</taxon>
        <taxon>Viridiplantae</taxon>
        <taxon>Streptophyta</taxon>
        <taxon>Embryophyta</taxon>
        <taxon>Tracheophyta</taxon>
        <taxon>Spermatophyta</taxon>
        <taxon>Magnoliopsida</taxon>
        <taxon>eudicotyledons</taxon>
        <taxon>Gunneridae</taxon>
        <taxon>Pentapetalae</taxon>
        <taxon>rosids</taxon>
        <taxon>fabids</taxon>
        <taxon>Fagales</taxon>
        <taxon>Fagaceae</taxon>
        <taxon>Quercus</taxon>
    </lineage>
</organism>
<evidence type="ECO:0000256" key="5">
    <source>
        <dbReference type="ARBA" id="ARBA00023043"/>
    </source>
</evidence>
<dbReference type="InterPro" id="IPR036770">
    <property type="entry name" value="Ankyrin_rpt-contain_sf"/>
</dbReference>
<dbReference type="EMBL" id="PKMF04000022">
    <property type="protein sequence ID" value="KAK7858105.1"/>
    <property type="molecule type" value="Genomic_DNA"/>
</dbReference>
<dbReference type="Proteomes" id="UP000237347">
    <property type="component" value="Unassembled WGS sequence"/>
</dbReference>
<evidence type="ECO:0000313" key="10">
    <source>
        <dbReference type="EMBL" id="KAK7858105.1"/>
    </source>
</evidence>
<reference evidence="10 11" key="1">
    <citation type="journal article" date="2018" name="Sci. Data">
        <title>The draft genome sequence of cork oak.</title>
        <authorList>
            <person name="Ramos A.M."/>
            <person name="Usie A."/>
            <person name="Barbosa P."/>
            <person name="Barros P.M."/>
            <person name="Capote T."/>
            <person name="Chaves I."/>
            <person name="Simoes F."/>
            <person name="Abreu I."/>
            <person name="Carrasquinho I."/>
            <person name="Faro C."/>
            <person name="Guimaraes J.B."/>
            <person name="Mendonca D."/>
            <person name="Nobrega F."/>
            <person name="Rodrigues L."/>
            <person name="Saibo N.J.M."/>
            <person name="Varela M.C."/>
            <person name="Egas C."/>
            <person name="Matos J."/>
            <person name="Miguel C.M."/>
            <person name="Oliveira M.M."/>
            <person name="Ricardo C.P."/>
            <person name="Goncalves S."/>
        </authorList>
    </citation>
    <scope>NUCLEOTIDE SEQUENCE [LARGE SCALE GENOMIC DNA]</scope>
    <source>
        <strain evidence="11">cv. HL8</strain>
    </source>
</reference>
<dbReference type="Pfam" id="PF12796">
    <property type="entry name" value="Ank_2"/>
    <property type="match status" value="2"/>
</dbReference>
<evidence type="ECO:0000259" key="9">
    <source>
        <dbReference type="Pfam" id="PF13962"/>
    </source>
</evidence>
<evidence type="ECO:0000256" key="3">
    <source>
        <dbReference type="ARBA" id="ARBA00022737"/>
    </source>
</evidence>
<gene>
    <name evidence="10" type="primary">BAD1_38</name>
    <name evidence="10" type="ORF">CFP56_014486</name>
</gene>
<comment type="subcellular location">
    <subcellularLocation>
        <location evidence="1">Membrane</location>
        <topology evidence="1">Multi-pass membrane protein</topology>
    </subcellularLocation>
</comment>
<sequence>MEIEIRHEEDDMMSKLYDTSMNGCTTTLDRLIHNDPLLLNRIPLTSFSETPLHISVLAGHLDFSRTLLLKNPQLAVELDSHGRCPLHLASAEGHIEIVQTLLHANNNACLIRDQDDRIPLHYAVMRGRVDVVRELIIAQPDSTRDVPDGGESILHVCVKYNQLEVLKLLVESMSDEGDFLNSKDSEGGNTILHLAVMLKQIKTVKYLLSVSKVKERANASNEMGFTAIEALDHCPKDLKNVIIQNILMDAGVERENNQINLPRPSVVVDHHEPAKPLRSSKKWWTKWLEYLSYRGDWLEEIRGTLMLVATVITTVTFQPIVNPIGGVWQNDKNFSFERHGRMHKFECRVGTSVFACNKDHSIYFTFLVCNTASFTASWCVIFLLISGFPLRNKICMGVLTLLMCTTLTFLAFAYVIAFYLLLPHEDYDETLLDSEGIISGGVQISLMAVIGVVILIHTIRFLAWLVAKTRKFYDQNWNNSNLRSEAEISMTS</sequence>
<evidence type="ECO:0000313" key="11">
    <source>
        <dbReference type="Proteomes" id="UP000237347"/>
    </source>
</evidence>
<evidence type="ECO:0000256" key="1">
    <source>
        <dbReference type="ARBA" id="ARBA00004141"/>
    </source>
</evidence>
<evidence type="ECO:0000256" key="8">
    <source>
        <dbReference type="SAM" id="Phobius"/>
    </source>
</evidence>
<dbReference type="SMART" id="SM00248">
    <property type="entry name" value="ANK"/>
    <property type="match status" value="5"/>
</dbReference>
<feature type="transmembrane region" description="Helical" evidence="8">
    <location>
        <begin position="397"/>
        <end position="422"/>
    </location>
</feature>
<dbReference type="PANTHER" id="PTHR24186:SF37">
    <property type="entry name" value="PGG DOMAIN-CONTAINING PROTEIN"/>
    <property type="match status" value="1"/>
</dbReference>
<accession>A0AAW0M2M4</accession>
<keyword evidence="4 8" id="KW-1133">Transmembrane helix</keyword>
<dbReference type="InterPro" id="IPR026961">
    <property type="entry name" value="PGG_dom"/>
</dbReference>
<dbReference type="Gramene" id="rna-CFP56_26943">
    <property type="protein sequence ID" value="cds-POE93909.1"/>
    <property type="gene ID" value="gene-CFP56_26943"/>
</dbReference>
<keyword evidence="3" id="KW-0677">Repeat</keyword>
<name>A0AAW0M2M4_QUESU</name>
<dbReference type="PROSITE" id="PS50088">
    <property type="entry name" value="ANK_REPEAT"/>
    <property type="match status" value="2"/>
</dbReference>
<dbReference type="Pfam" id="PF00023">
    <property type="entry name" value="Ank"/>
    <property type="match status" value="1"/>
</dbReference>
<dbReference type="AlphaFoldDB" id="A0AAW0M2M4"/>
<evidence type="ECO:0000256" key="6">
    <source>
        <dbReference type="ARBA" id="ARBA00023136"/>
    </source>
</evidence>
<dbReference type="InterPro" id="IPR002110">
    <property type="entry name" value="Ankyrin_rpt"/>
</dbReference>
<feature type="repeat" description="ANK" evidence="7">
    <location>
        <begin position="115"/>
        <end position="136"/>
    </location>
</feature>
<feature type="repeat" description="ANK" evidence="7">
    <location>
        <begin position="81"/>
        <end position="113"/>
    </location>
</feature>